<evidence type="ECO:0000256" key="3">
    <source>
        <dbReference type="ARBA" id="ARBA00022527"/>
    </source>
</evidence>
<dbReference type="AlphaFoldDB" id="A0A1X0QE12"/>
<dbReference type="SUPFAM" id="SSF56112">
    <property type="entry name" value="Protein kinase-like (PK-like)"/>
    <property type="match status" value="1"/>
</dbReference>
<keyword evidence="4" id="KW-0808">Transferase</keyword>
<keyword evidence="13" id="KW-1185">Reference proteome</keyword>
<dbReference type="PROSITE" id="PS00107">
    <property type="entry name" value="PROTEIN_KINASE_ATP"/>
    <property type="match status" value="1"/>
</dbReference>
<evidence type="ECO:0000256" key="9">
    <source>
        <dbReference type="PROSITE-ProRule" id="PRU10141"/>
    </source>
</evidence>
<keyword evidence="5 9" id="KW-0547">Nucleotide-binding</keyword>
<dbReference type="PANTHER" id="PTHR24056">
    <property type="entry name" value="CELL DIVISION PROTEIN KINASE"/>
    <property type="match status" value="1"/>
</dbReference>
<evidence type="ECO:0000313" key="13">
    <source>
        <dbReference type="Proteomes" id="UP000192356"/>
    </source>
</evidence>
<dbReference type="InterPro" id="IPR011009">
    <property type="entry name" value="Kinase-like_dom_sf"/>
</dbReference>
<dbReference type="Proteomes" id="UP000192356">
    <property type="component" value="Unassembled WGS sequence"/>
</dbReference>
<evidence type="ECO:0000256" key="6">
    <source>
        <dbReference type="ARBA" id="ARBA00022777"/>
    </source>
</evidence>
<evidence type="ECO:0000256" key="5">
    <source>
        <dbReference type="ARBA" id="ARBA00022741"/>
    </source>
</evidence>
<comment type="subcellular location">
    <subcellularLocation>
        <location evidence="1">Nucleus</location>
    </subcellularLocation>
</comment>
<name>A0A1X0QE12_9MICR</name>
<keyword evidence="8" id="KW-0539">Nucleus</keyword>
<dbReference type="InterPro" id="IPR008271">
    <property type="entry name" value="Ser/Thr_kinase_AS"/>
</dbReference>
<evidence type="ECO:0000256" key="4">
    <source>
        <dbReference type="ARBA" id="ARBA00022679"/>
    </source>
</evidence>
<evidence type="ECO:0000256" key="7">
    <source>
        <dbReference type="ARBA" id="ARBA00022840"/>
    </source>
</evidence>
<feature type="domain" description="Protein kinase" evidence="11">
    <location>
        <begin position="6"/>
        <end position="260"/>
    </location>
</feature>
<evidence type="ECO:0000313" key="12">
    <source>
        <dbReference type="EMBL" id="ORD98010.1"/>
    </source>
</evidence>
<organism evidence="12 13">
    <name type="scientific">Hepatospora eriocheir</name>
    <dbReference type="NCBI Taxonomy" id="1081669"/>
    <lineage>
        <taxon>Eukaryota</taxon>
        <taxon>Fungi</taxon>
        <taxon>Fungi incertae sedis</taxon>
        <taxon>Microsporidia</taxon>
        <taxon>Hepatosporidae</taxon>
        <taxon>Hepatospora</taxon>
    </lineage>
</organism>
<dbReference type="PROSITE" id="PS00108">
    <property type="entry name" value="PROTEIN_KINASE_ST"/>
    <property type="match status" value="1"/>
</dbReference>
<dbReference type="OrthoDB" id="1732493at2759"/>
<dbReference type="VEuPathDB" id="MicrosporidiaDB:A0H76_2636"/>
<feature type="binding site" evidence="9">
    <location>
        <position position="41"/>
    </location>
    <ligand>
        <name>ATP</name>
        <dbReference type="ChEBI" id="CHEBI:30616"/>
    </ligand>
</feature>
<evidence type="ECO:0000256" key="10">
    <source>
        <dbReference type="RuleBase" id="RU000304"/>
    </source>
</evidence>
<gene>
    <name evidence="12" type="ORF">HERIO_2695</name>
</gene>
<comment type="similarity">
    <text evidence="2">Belongs to the protein kinase superfamily. CMGC Ser/Thr protein kinase family. CDC2/CDKX subfamily.</text>
</comment>
<protein>
    <submittedName>
        <fullName evidence="12">Cell cycle protein kinase</fullName>
    </submittedName>
</protein>
<dbReference type="EMBL" id="LVKB01000004">
    <property type="protein sequence ID" value="ORD98010.1"/>
    <property type="molecule type" value="Genomic_DNA"/>
</dbReference>
<dbReference type="FunFam" id="1.10.510.10:FF:000624">
    <property type="entry name" value="Mitogen-activated protein kinase"/>
    <property type="match status" value="1"/>
</dbReference>
<dbReference type="Gene3D" id="3.30.200.20">
    <property type="entry name" value="Phosphorylase Kinase, domain 1"/>
    <property type="match status" value="1"/>
</dbReference>
<evidence type="ECO:0000256" key="8">
    <source>
        <dbReference type="ARBA" id="ARBA00023242"/>
    </source>
</evidence>
<dbReference type="PANTHER" id="PTHR24056:SF46">
    <property type="entry name" value="CYCLIN-DEPENDENT KINASE 5"/>
    <property type="match status" value="1"/>
</dbReference>
<dbReference type="InterPro" id="IPR000719">
    <property type="entry name" value="Prot_kinase_dom"/>
</dbReference>
<dbReference type="InterPro" id="IPR050108">
    <property type="entry name" value="CDK"/>
</dbReference>
<reference evidence="12 13" key="1">
    <citation type="journal article" date="2017" name="Environ. Microbiol.">
        <title>Decay of the glycolytic pathway and adaptation to intranuclear parasitism within Enterocytozoonidae microsporidia.</title>
        <authorList>
            <person name="Wiredu Boakye D."/>
            <person name="Jaroenlak P."/>
            <person name="Prachumwat A."/>
            <person name="Williams T.A."/>
            <person name="Bateman K.S."/>
            <person name="Itsathitphaisarn O."/>
            <person name="Sritunyalucksana K."/>
            <person name="Paszkiewicz K.H."/>
            <person name="Moore K.A."/>
            <person name="Stentiford G.D."/>
            <person name="Williams B.A."/>
        </authorList>
    </citation>
    <scope>NUCLEOTIDE SEQUENCE [LARGE SCALE GENOMIC DNA]</scope>
    <source>
        <strain evidence="12 13">GB1</strain>
    </source>
</reference>
<dbReference type="VEuPathDB" id="MicrosporidiaDB:HERIO_2695"/>
<dbReference type="PROSITE" id="PS50011">
    <property type="entry name" value="PROTEIN_KINASE_DOM"/>
    <property type="match status" value="1"/>
</dbReference>
<comment type="caution">
    <text evidence="12">The sequence shown here is derived from an EMBL/GenBank/DDBJ whole genome shotgun (WGS) entry which is preliminary data.</text>
</comment>
<keyword evidence="3 10" id="KW-0723">Serine/threonine-protein kinase</keyword>
<keyword evidence="7 9" id="KW-0067">ATP-binding</keyword>
<proteinExistence type="inferred from homology"/>
<dbReference type="GO" id="GO:0005737">
    <property type="term" value="C:cytoplasm"/>
    <property type="evidence" value="ECO:0007669"/>
    <property type="project" value="TreeGrafter"/>
</dbReference>
<evidence type="ECO:0000256" key="1">
    <source>
        <dbReference type="ARBA" id="ARBA00004123"/>
    </source>
</evidence>
<dbReference type="Gene3D" id="1.10.510.10">
    <property type="entry name" value="Transferase(Phosphotransferase) domain 1"/>
    <property type="match status" value="1"/>
</dbReference>
<dbReference type="InterPro" id="IPR017441">
    <property type="entry name" value="Protein_kinase_ATP_BS"/>
</dbReference>
<sequence length="260" mass="30362">MRNERFIQVKKIGSGTYATVYEAYDRELCKSVAIKRSFIKKNEGIPSTTMREIAILKLLNHENIISLLNVIINHESVIIVLEYVHYDLVDCLTNKTLQFDKYSLILQLIRGVNYMHSNRIIHRDLKPSNILISKTGKLKITDFGLSRYIGVFDHEYSPEVITLWYRPPELLMNTTQYSYEVDVWSIGCILYEIITEHPLLPGQSKEEQLLLCSNINFDKINTILINHNTPSSIIQIIFKSLDYQPHKRIVTEEMLRLLEF</sequence>
<dbReference type="SMART" id="SM00220">
    <property type="entry name" value="S_TKc"/>
    <property type="match status" value="1"/>
</dbReference>
<dbReference type="Pfam" id="PF00069">
    <property type="entry name" value="Pkinase"/>
    <property type="match status" value="1"/>
</dbReference>
<accession>A0A1X0QE12</accession>
<dbReference type="GO" id="GO:0005634">
    <property type="term" value="C:nucleus"/>
    <property type="evidence" value="ECO:0007669"/>
    <property type="project" value="UniProtKB-SubCell"/>
</dbReference>
<evidence type="ECO:0000256" key="2">
    <source>
        <dbReference type="ARBA" id="ARBA00006485"/>
    </source>
</evidence>
<dbReference type="GO" id="GO:0005524">
    <property type="term" value="F:ATP binding"/>
    <property type="evidence" value="ECO:0007669"/>
    <property type="project" value="UniProtKB-UniRule"/>
</dbReference>
<dbReference type="GO" id="GO:0004693">
    <property type="term" value="F:cyclin-dependent protein serine/threonine kinase activity"/>
    <property type="evidence" value="ECO:0007669"/>
    <property type="project" value="TreeGrafter"/>
</dbReference>
<evidence type="ECO:0000259" key="11">
    <source>
        <dbReference type="PROSITE" id="PS50011"/>
    </source>
</evidence>
<keyword evidence="6 12" id="KW-0418">Kinase</keyword>